<accession>A0A0A8Y1T2</accession>
<sequence length="15" mass="1752">MGMAKKKKLVVFWEG</sequence>
<organism evidence="1">
    <name type="scientific">Arundo donax</name>
    <name type="common">Giant reed</name>
    <name type="synonym">Donax arundinaceus</name>
    <dbReference type="NCBI Taxonomy" id="35708"/>
    <lineage>
        <taxon>Eukaryota</taxon>
        <taxon>Viridiplantae</taxon>
        <taxon>Streptophyta</taxon>
        <taxon>Embryophyta</taxon>
        <taxon>Tracheophyta</taxon>
        <taxon>Spermatophyta</taxon>
        <taxon>Magnoliopsida</taxon>
        <taxon>Liliopsida</taxon>
        <taxon>Poales</taxon>
        <taxon>Poaceae</taxon>
        <taxon>PACMAD clade</taxon>
        <taxon>Arundinoideae</taxon>
        <taxon>Arundineae</taxon>
        <taxon>Arundo</taxon>
    </lineage>
</organism>
<protein>
    <submittedName>
        <fullName evidence="1">Uncharacterized protein</fullName>
    </submittedName>
</protein>
<dbReference type="EMBL" id="GBRH01278797">
    <property type="protein sequence ID" value="JAD19098.1"/>
    <property type="molecule type" value="Transcribed_RNA"/>
</dbReference>
<reference evidence="1" key="2">
    <citation type="journal article" date="2015" name="Data Brief">
        <title>Shoot transcriptome of the giant reed, Arundo donax.</title>
        <authorList>
            <person name="Barrero R.A."/>
            <person name="Guerrero F.D."/>
            <person name="Moolhuijzen P."/>
            <person name="Goolsby J.A."/>
            <person name="Tidwell J."/>
            <person name="Bellgard S.E."/>
            <person name="Bellgard M.I."/>
        </authorList>
    </citation>
    <scope>NUCLEOTIDE SEQUENCE</scope>
    <source>
        <tissue evidence="1">Shoot tissue taken approximately 20 cm above the soil surface</tissue>
    </source>
</reference>
<reference evidence="1" key="1">
    <citation type="submission" date="2014-09" db="EMBL/GenBank/DDBJ databases">
        <authorList>
            <person name="Magalhaes I.L.F."/>
            <person name="Oliveira U."/>
            <person name="Santos F.R."/>
            <person name="Vidigal T.H.D.A."/>
            <person name="Brescovit A.D."/>
            <person name="Santos A.J."/>
        </authorList>
    </citation>
    <scope>NUCLEOTIDE SEQUENCE</scope>
    <source>
        <tissue evidence="1">Shoot tissue taken approximately 20 cm above the soil surface</tissue>
    </source>
</reference>
<proteinExistence type="predicted"/>
<name>A0A0A8Y1T2_ARUDO</name>
<evidence type="ECO:0000313" key="1">
    <source>
        <dbReference type="EMBL" id="JAD19098.1"/>
    </source>
</evidence>